<dbReference type="EMBL" id="JAHYBX010000013">
    <property type="protein sequence ID" value="MCA1858299.1"/>
    <property type="molecule type" value="Genomic_DNA"/>
</dbReference>
<keyword evidence="4" id="KW-0804">Transcription</keyword>
<keyword evidence="2" id="KW-0805">Transcription regulation</keyword>
<comment type="caution">
    <text evidence="6">The sequence shown here is derived from an EMBL/GenBank/DDBJ whole genome shotgun (WGS) entry which is preliminary data.</text>
</comment>
<dbReference type="InterPro" id="IPR036390">
    <property type="entry name" value="WH_DNA-bd_sf"/>
</dbReference>
<dbReference type="Pfam" id="PF00126">
    <property type="entry name" value="HTH_1"/>
    <property type="match status" value="1"/>
</dbReference>
<evidence type="ECO:0000313" key="7">
    <source>
        <dbReference type="Proteomes" id="UP001198602"/>
    </source>
</evidence>
<sequence>MNATFRQLRLFLAFAEHLSVTAAARACHVTQPTASMQLRELAEGVGLPLYEQVGKRLYLTAAGEALAHTARAMMDEWSAFEQQVDGIRGMTRGRLRLSVVSTAKYFVPRLLGSFCAAFPDIDIALEVLNRDGVLRRLRDNLDDLYIMSMPPEDLELERHAFLGNPLDVVASAAHPLVGRERIALAELAPLRFILREKGSGTRLACDNHFKALGFRPDVRMELGSNEAIKQAVAASLGLGVISRHALGEHPEDEHLAVLPVAGFPVQSNWWTLYRKGKKLSPVATAFLQHLERTGERAVTSDTPTPRGW</sequence>
<dbReference type="Proteomes" id="UP001198602">
    <property type="component" value="Unassembled WGS sequence"/>
</dbReference>
<dbReference type="SUPFAM" id="SSF46785">
    <property type="entry name" value="Winged helix' DNA-binding domain"/>
    <property type="match status" value="1"/>
</dbReference>
<evidence type="ECO:0000256" key="3">
    <source>
        <dbReference type="ARBA" id="ARBA00023125"/>
    </source>
</evidence>
<accession>A0ABS7YF18</accession>
<dbReference type="PANTHER" id="PTHR30126:SF5">
    <property type="entry name" value="HTH-TYPE TRANSCRIPTIONAL ACTIVATOR CMPR"/>
    <property type="match status" value="1"/>
</dbReference>
<dbReference type="InterPro" id="IPR005119">
    <property type="entry name" value="LysR_subst-bd"/>
</dbReference>
<feature type="domain" description="HTH lysR-type" evidence="5">
    <location>
        <begin position="1"/>
        <end position="60"/>
    </location>
</feature>
<dbReference type="InterPro" id="IPR000847">
    <property type="entry name" value="LysR_HTH_N"/>
</dbReference>
<dbReference type="Pfam" id="PF03466">
    <property type="entry name" value="LysR_substrate"/>
    <property type="match status" value="1"/>
</dbReference>
<dbReference type="CDD" id="cd08419">
    <property type="entry name" value="PBP2_CbbR_RubisCO_like"/>
    <property type="match status" value="1"/>
</dbReference>
<proteinExistence type="inferred from homology"/>
<dbReference type="InterPro" id="IPR036388">
    <property type="entry name" value="WH-like_DNA-bd_sf"/>
</dbReference>
<evidence type="ECO:0000256" key="1">
    <source>
        <dbReference type="ARBA" id="ARBA00009437"/>
    </source>
</evidence>
<organism evidence="6 7">
    <name type="scientific">Massilia hydrophila</name>
    <dbReference type="NCBI Taxonomy" id="3044279"/>
    <lineage>
        <taxon>Bacteria</taxon>
        <taxon>Pseudomonadati</taxon>
        <taxon>Pseudomonadota</taxon>
        <taxon>Betaproteobacteria</taxon>
        <taxon>Burkholderiales</taxon>
        <taxon>Oxalobacteraceae</taxon>
        <taxon>Telluria group</taxon>
        <taxon>Massilia</taxon>
    </lineage>
</organism>
<gene>
    <name evidence="6" type="ORF">LE190_20550</name>
</gene>
<evidence type="ECO:0000256" key="4">
    <source>
        <dbReference type="ARBA" id="ARBA00023163"/>
    </source>
</evidence>
<dbReference type="PROSITE" id="PS50931">
    <property type="entry name" value="HTH_LYSR"/>
    <property type="match status" value="1"/>
</dbReference>
<name>A0ABS7YF18_9BURK</name>
<keyword evidence="7" id="KW-1185">Reference proteome</keyword>
<protein>
    <submittedName>
        <fullName evidence="6">LysR family transcriptional regulator</fullName>
    </submittedName>
</protein>
<dbReference type="SUPFAM" id="SSF53850">
    <property type="entry name" value="Periplasmic binding protein-like II"/>
    <property type="match status" value="1"/>
</dbReference>
<reference evidence="6 7" key="1">
    <citation type="submission" date="2021-07" db="EMBL/GenBank/DDBJ databases">
        <title>Characterization of Violacein-producing bacteria and related species.</title>
        <authorList>
            <person name="Wilson H.S."/>
            <person name="De Leon M.E."/>
        </authorList>
    </citation>
    <scope>NUCLEOTIDE SEQUENCE [LARGE SCALE GENOMIC DNA]</scope>
    <source>
        <strain evidence="6 7">HSC-2F05</strain>
    </source>
</reference>
<evidence type="ECO:0000313" key="6">
    <source>
        <dbReference type="EMBL" id="MCA1858299.1"/>
    </source>
</evidence>
<evidence type="ECO:0000259" key="5">
    <source>
        <dbReference type="PROSITE" id="PS50931"/>
    </source>
</evidence>
<comment type="similarity">
    <text evidence="1">Belongs to the LysR transcriptional regulatory family.</text>
</comment>
<dbReference type="Gene3D" id="1.10.10.10">
    <property type="entry name" value="Winged helix-like DNA-binding domain superfamily/Winged helix DNA-binding domain"/>
    <property type="match status" value="1"/>
</dbReference>
<dbReference type="Gene3D" id="3.40.190.290">
    <property type="match status" value="1"/>
</dbReference>
<dbReference type="PANTHER" id="PTHR30126">
    <property type="entry name" value="HTH-TYPE TRANSCRIPTIONAL REGULATOR"/>
    <property type="match status" value="1"/>
</dbReference>
<keyword evidence="3" id="KW-0238">DNA-binding</keyword>
<evidence type="ECO:0000256" key="2">
    <source>
        <dbReference type="ARBA" id="ARBA00023015"/>
    </source>
</evidence>
<dbReference type="RefSeq" id="WP_225240457.1">
    <property type="nucleotide sequence ID" value="NZ_JAHYBX010000013.1"/>
</dbReference>